<protein>
    <submittedName>
        <fullName evidence="3">Uncharacterized protein</fullName>
    </submittedName>
</protein>
<evidence type="ECO:0000256" key="2">
    <source>
        <dbReference type="SAM" id="Phobius"/>
    </source>
</evidence>
<keyword evidence="2" id="KW-1133">Transmembrane helix</keyword>
<feature type="transmembrane region" description="Helical" evidence="2">
    <location>
        <begin position="59"/>
        <end position="82"/>
    </location>
</feature>
<name>A0A401GUS1_9APHY</name>
<feature type="region of interest" description="Disordered" evidence="1">
    <location>
        <begin position="103"/>
        <end position="193"/>
    </location>
</feature>
<accession>A0A401GUS1</accession>
<keyword evidence="2" id="KW-0472">Membrane</keyword>
<sequence>MISQTFDEESPQLLIQLTFLSSNTQVEYWILAWLFCIPFHTTTHFYDKFRSTSLFTMRASTVALLAIATVAATPVIAGPVHFIDGFHPRIGVVEHPSVAREDVLDRRDPYRPRPTGPIGGGRFRGKRGEDMLESRGRGSAGGDVRGKRDDDVLERRGRGSAGGNVRGKRGDDLLERRDPYQRPGPAGPVRGWPVKPREELLEREDLLESREPLYGFRIGTVVRPSRVRRDLLEREELFERQAELEQRESLEELN</sequence>
<dbReference type="GeneID" id="38782863"/>
<comment type="caution">
    <text evidence="3">The sequence shown here is derived from an EMBL/GenBank/DDBJ whole genome shotgun (WGS) entry which is preliminary data.</text>
</comment>
<feature type="compositionally biased region" description="Basic and acidic residues" evidence="1">
    <location>
        <begin position="144"/>
        <end position="157"/>
    </location>
</feature>
<dbReference type="EMBL" id="BFAD01000008">
    <property type="protein sequence ID" value="GBE85946.1"/>
    <property type="molecule type" value="Genomic_DNA"/>
</dbReference>
<dbReference type="InParanoid" id="A0A401GUS1"/>
<proteinExistence type="predicted"/>
<keyword evidence="4" id="KW-1185">Reference proteome</keyword>
<evidence type="ECO:0000313" key="4">
    <source>
        <dbReference type="Proteomes" id="UP000287166"/>
    </source>
</evidence>
<gene>
    <name evidence="3" type="ORF">SCP_0804700</name>
</gene>
<reference evidence="3 4" key="1">
    <citation type="journal article" date="2018" name="Sci. Rep.">
        <title>Genome sequence of the cauliflower mushroom Sparassis crispa (Hanabiratake) and its association with beneficial usage.</title>
        <authorList>
            <person name="Kiyama R."/>
            <person name="Furutani Y."/>
            <person name="Kawaguchi K."/>
            <person name="Nakanishi T."/>
        </authorList>
    </citation>
    <scope>NUCLEOTIDE SEQUENCE [LARGE SCALE GENOMIC DNA]</scope>
</reference>
<dbReference type="Proteomes" id="UP000287166">
    <property type="component" value="Unassembled WGS sequence"/>
</dbReference>
<feature type="compositionally biased region" description="Basic and acidic residues" evidence="1">
    <location>
        <begin position="168"/>
        <end position="180"/>
    </location>
</feature>
<feature type="compositionally biased region" description="Basic and acidic residues" evidence="1">
    <location>
        <begin position="126"/>
        <end position="136"/>
    </location>
</feature>
<dbReference type="AlphaFoldDB" id="A0A401GUS1"/>
<evidence type="ECO:0000256" key="1">
    <source>
        <dbReference type="SAM" id="MobiDB-lite"/>
    </source>
</evidence>
<evidence type="ECO:0000313" key="3">
    <source>
        <dbReference type="EMBL" id="GBE85946.1"/>
    </source>
</evidence>
<keyword evidence="2" id="KW-0812">Transmembrane</keyword>
<feature type="transmembrane region" description="Helical" evidence="2">
    <location>
        <begin position="28"/>
        <end position="47"/>
    </location>
</feature>
<organism evidence="3 4">
    <name type="scientific">Sparassis crispa</name>
    <dbReference type="NCBI Taxonomy" id="139825"/>
    <lineage>
        <taxon>Eukaryota</taxon>
        <taxon>Fungi</taxon>
        <taxon>Dikarya</taxon>
        <taxon>Basidiomycota</taxon>
        <taxon>Agaricomycotina</taxon>
        <taxon>Agaricomycetes</taxon>
        <taxon>Polyporales</taxon>
        <taxon>Sparassidaceae</taxon>
        <taxon>Sparassis</taxon>
    </lineage>
</organism>
<dbReference type="RefSeq" id="XP_027616859.1">
    <property type="nucleotide sequence ID" value="XM_027761058.1"/>
</dbReference>